<accession>A0A1X2IVJ5</accession>
<proteinExistence type="predicted"/>
<keyword evidence="3" id="KW-0012">Acyltransferase</keyword>
<dbReference type="SUPFAM" id="SSF55729">
    <property type="entry name" value="Acyl-CoA N-acyltransferases (Nat)"/>
    <property type="match status" value="1"/>
</dbReference>
<dbReference type="EMBL" id="MCGE01000003">
    <property type="protein sequence ID" value="ORZ23086.1"/>
    <property type="molecule type" value="Genomic_DNA"/>
</dbReference>
<keyword evidence="4" id="KW-1185">Reference proteome</keyword>
<dbReference type="Gene3D" id="3.40.630.30">
    <property type="match status" value="1"/>
</dbReference>
<dbReference type="STRING" id="90262.A0A1X2IVJ5"/>
<dbReference type="InterPro" id="IPR050769">
    <property type="entry name" value="NAT_camello-type"/>
</dbReference>
<reference evidence="3 4" key="1">
    <citation type="submission" date="2016-07" db="EMBL/GenBank/DDBJ databases">
        <title>Pervasive Adenine N6-methylation of Active Genes in Fungi.</title>
        <authorList>
            <consortium name="DOE Joint Genome Institute"/>
            <person name="Mondo S.J."/>
            <person name="Dannebaum R.O."/>
            <person name="Kuo R.C."/>
            <person name="Labutti K."/>
            <person name="Haridas S."/>
            <person name="Kuo A."/>
            <person name="Salamov A."/>
            <person name="Ahrendt S.R."/>
            <person name="Lipzen A."/>
            <person name="Sullivan W."/>
            <person name="Andreopoulos W.B."/>
            <person name="Clum A."/>
            <person name="Lindquist E."/>
            <person name="Daum C."/>
            <person name="Ramamoorthy G.K."/>
            <person name="Gryganskyi A."/>
            <person name="Culley D."/>
            <person name="Magnuson J.K."/>
            <person name="James T.Y."/>
            <person name="O'Malley M.A."/>
            <person name="Stajich J.E."/>
            <person name="Spatafora J.W."/>
            <person name="Visel A."/>
            <person name="Grigoriev I.V."/>
        </authorList>
    </citation>
    <scope>NUCLEOTIDE SEQUENCE [LARGE SCALE GENOMIC DNA]</scope>
    <source>
        <strain evidence="3 4">NRRL 1336</strain>
    </source>
</reference>
<dbReference type="PANTHER" id="PTHR13947:SF37">
    <property type="entry name" value="LD18367P"/>
    <property type="match status" value="1"/>
</dbReference>
<dbReference type="InterPro" id="IPR000182">
    <property type="entry name" value="GNAT_dom"/>
</dbReference>
<dbReference type="CDD" id="cd04301">
    <property type="entry name" value="NAT_SF"/>
    <property type="match status" value="1"/>
</dbReference>
<dbReference type="AlphaFoldDB" id="A0A1X2IVJ5"/>
<dbReference type="PROSITE" id="PS51186">
    <property type="entry name" value="GNAT"/>
    <property type="match status" value="1"/>
</dbReference>
<evidence type="ECO:0000313" key="4">
    <source>
        <dbReference type="Proteomes" id="UP000193560"/>
    </source>
</evidence>
<gene>
    <name evidence="3" type="ORF">BCR42DRAFT_446807</name>
</gene>
<feature type="domain" description="N-acetyltransferase" evidence="2">
    <location>
        <begin position="74"/>
        <end position="213"/>
    </location>
</feature>
<evidence type="ECO:0000313" key="3">
    <source>
        <dbReference type="EMBL" id="ORZ23086.1"/>
    </source>
</evidence>
<dbReference type="PANTHER" id="PTHR13947">
    <property type="entry name" value="GNAT FAMILY N-ACETYLTRANSFERASE"/>
    <property type="match status" value="1"/>
</dbReference>
<sequence>MPTDNIPTYAMVRNEFVNWSKFANENQWATGALVKKSSSNVPGDCVAIYYVVDNDKKEILQKLFVTSWNKLYQPDFKKLNLHWVSTLFKVEASDVKQLEHPEETILAPGGQILFILEEDHNVAGTVSAVIHDGVCELGKMAVGDAYQGKGYAHPLMRECISWAKRQGYPDMTIYSNDSLVKAINLYKKYGFVTTHLGAHPRYERVNIIMSLKF</sequence>
<evidence type="ECO:0000256" key="1">
    <source>
        <dbReference type="ARBA" id="ARBA00022679"/>
    </source>
</evidence>
<evidence type="ECO:0000259" key="2">
    <source>
        <dbReference type="PROSITE" id="PS51186"/>
    </source>
</evidence>
<dbReference type="InterPro" id="IPR016181">
    <property type="entry name" value="Acyl_CoA_acyltransferase"/>
</dbReference>
<name>A0A1X2IVJ5_9FUNG</name>
<comment type="caution">
    <text evidence="3">The sequence shown here is derived from an EMBL/GenBank/DDBJ whole genome shotgun (WGS) entry which is preliminary data.</text>
</comment>
<protein>
    <submittedName>
        <fullName evidence="3">Acyl-CoA N-acyltransferase</fullName>
    </submittedName>
</protein>
<organism evidence="3 4">
    <name type="scientific">Absidia repens</name>
    <dbReference type="NCBI Taxonomy" id="90262"/>
    <lineage>
        <taxon>Eukaryota</taxon>
        <taxon>Fungi</taxon>
        <taxon>Fungi incertae sedis</taxon>
        <taxon>Mucoromycota</taxon>
        <taxon>Mucoromycotina</taxon>
        <taxon>Mucoromycetes</taxon>
        <taxon>Mucorales</taxon>
        <taxon>Cunninghamellaceae</taxon>
        <taxon>Absidia</taxon>
    </lineage>
</organism>
<dbReference type="Pfam" id="PF00583">
    <property type="entry name" value="Acetyltransf_1"/>
    <property type="match status" value="1"/>
</dbReference>
<keyword evidence="1 3" id="KW-0808">Transferase</keyword>
<dbReference type="GO" id="GO:0008080">
    <property type="term" value="F:N-acetyltransferase activity"/>
    <property type="evidence" value="ECO:0007669"/>
    <property type="project" value="InterPro"/>
</dbReference>
<dbReference type="OrthoDB" id="41532at2759"/>
<dbReference type="Proteomes" id="UP000193560">
    <property type="component" value="Unassembled WGS sequence"/>
</dbReference>